<dbReference type="EMBL" id="CCKQ01000222">
    <property type="protein sequence ID" value="CDW71284.1"/>
    <property type="molecule type" value="Genomic_DNA"/>
</dbReference>
<reference evidence="2 3" key="1">
    <citation type="submission" date="2014-06" db="EMBL/GenBank/DDBJ databases">
        <authorList>
            <person name="Swart Estienne"/>
        </authorList>
    </citation>
    <scope>NUCLEOTIDE SEQUENCE [LARGE SCALE GENOMIC DNA]</scope>
    <source>
        <strain evidence="2 3">130c</strain>
    </source>
</reference>
<proteinExistence type="predicted"/>
<name>A0A077ZPA0_STYLE</name>
<keyword evidence="1" id="KW-0812">Transmembrane</keyword>
<organism evidence="2 3">
    <name type="scientific">Stylonychia lemnae</name>
    <name type="common">Ciliate</name>
    <dbReference type="NCBI Taxonomy" id="5949"/>
    <lineage>
        <taxon>Eukaryota</taxon>
        <taxon>Sar</taxon>
        <taxon>Alveolata</taxon>
        <taxon>Ciliophora</taxon>
        <taxon>Intramacronucleata</taxon>
        <taxon>Spirotrichea</taxon>
        <taxon>Stichotrichia</taxon>
        <taxon>Sporadotrichida</taxon>
        <taxon>Oxytrichidae</taxon>
        <taxon>Stylonychinae</taxon>
        <taxon>Stylonychia</taxon>
    </lineage>
</organism>
<keyword evidence="1" id="KW-1133">Transmembrane helix</keyword>
<protein>
    <recommendedName>
        <fullName evidence="4">Transmembrane protein</fullName>
    </recommendedName>
</protein>
<evidence type="ECO:0000256" key="1">
    <source>
        <dbReference type="SAM" id="Phobius"/>
    </source>
</evidence>
<gene>
    <name evidence="2" type="primary">Contig2093.g2249</name>
    <name evidence="2" type="ORF">STYLEM_226</name>
</gene>
<feature type="transmembrane region" description="Helical" evidence="1">
    <location>
        <begin position="53"/>
        <end position="73"/>
    </location>
</feature>
<feature type="transmembrane region" description="Helical" evidence="1">
    <location>
        <begin position="118"/>
        <end position="138"/>
    </location>
</feature>
<sequence>MQLLQKVFLHQSQLYYYSTSPLSFIIKLCPFHLSRKSTIIITFTQVKLLEISLNVLLASLLVHLQLLITFLLLQLKCSALLQSRVEFSNVSKEYSCHCFRLPKQMESPMIRLQGSVEFRTRFGTIVFLLLFIQIKSLVSDVNGYLTQR</sequence>
<evidence type="ECO:0000313" key="3">
    <source>
        <dbReference type="Proteomes" id="UP000039865"/>
    </source>
</evidence>
<evidence type="ECO:0008006" key="4">
    <source>
        <dbReference type="Google" id="ProtNLM"/>
    </source>
</evidence>
<dbReference type="InParanoid" id="A0A077ZPA0"/>
<keyword evidence="3" id="KW-1185">Reference proteome</keyword>
<keyword evidence="1" id="KW-0472">Membrane</keyword>
<evidence type="ECO:0000313" key="2">
    <source>
        <dbReference type="EMBL" id="CDW71284.1"/>
    </source>
</evidence>
<dbReference type="AlphaFoldDB" id="A0A077ZPA0"/>
<accession>A0A077ZPA0</accession>
<dbReference type="Proteomes" id="UP000039865">
    <property type="component" value="Unassembled WGS sequence"/>
</dbReference>